<evidence type="ECO:0000313" key="2">
    <source>
        <dbReference type="Proteomes" id="UP000004736"/>
    </source>
</evidence>
<proteinExistence type="predicted"/>
<accession>C9LNU4</accession>
<name>C9LNU4_9FIRM</name>
<comment type="caution">
    <text evidence="1">The sequence shown here is derived from an EMBL/GenBank/DDBJ whole genome shotgun (WGS) entry which is preliminary data.</text>
</comment>
<sequence>MLSQNRHSERWQEGLVRKMRNGSVARSEESIIRMTINVPLSL</sequence>
<organism evidence="1 2">
    <name type="scientific">Dialister invisus DSM 15470</name>
    <dbReference type="NCBI Taxonomy" id="592028"/>
    <lineage>
        <taxon>Bacteria</taxon>
        <taxon>Bacillati</taxon>
        <taxon>Bacillota</taxon>
        <taxon>Negativicutes</taxon>
        <taxon>Veillonellales</taxon>
        <taxon>Veillonellaceae</taxon>
        <taxon>Dialister</taxon>
    </lineage>
</organism>
<gene>
    <name evidence="1" type="ORF">GCWU000321_01217</name>
</gene>
<keyword evidence="2" id="KW-1185">Reference proteome</keyword>
<dbReference type="HOGENOM" id="CLU_3250593_0_0_9"/>
<dbReference type="EMBL" id="ACIM02000001">
    <property type="protein sequence ID" value="EEW97230.1"/>
    <property type="molecule type" value="Genomic_DNA"/>
</dbReference>
<reference evidence="1" key="1">
    <citation type="submission" date="2009-09" db="EMBL/GenBank/DDBJ databases">
        <authorList>
            <person name="Weinstock G."/>
            <person name="Sodergren E."/>
            <person name="Clifton S."/>
            <person name="Fulton L."/>
            <person name="Fulton B."/>
            <person name="Courtney L."/>
            <person name="Fronick C."/>
            <person name="Harrison M."/>
            <person name="Strong C."/>
            <person name="Farmer C."/>
            <person name="Delahaunty K."/>
            <person name="Markovic C."/>
            <person name="Hall O."/>
            <person name="Minx P."/>
            <person name="Tomlinson C."/>
            <person name="Mitreva M."/>
            <person name="Nelson J."/>
            <person name="Hou S."/>
            <person name="Wollam A."/>
            <person name="Pepin K.H."/>
            <person name="Johnson M."/>
            <person name="Bhonagiri V."/>
            <person name="Nash W.E."/>
            <person name="Warren W."/>
            <person name="Chinwalla A."/>
            <person name="Mardis E.R."/>
            <person name="Wilson R.K."/>
        </authorList>
    </citation>
    <scope>NUCLEOTIDE SEQUENCE [LARGE SCALE GENOMIC DNA]</scope>
    <source>
        <strain evidence="1">DSM 15470</strain>
    </source>
</reference>
<evidence type="ECO:0000313" key="1">
    <source>
        <dbReference type="EMBL" id="EEW97230.1"/>
    </source>
</evidence>
<dbReference type="Proteomes" id="UP000004736">
    <property type="component" value="Unassembled WGS sequence"/>
</dbReference>
<dbReference type="AlphaFoldDB" id="C9LNU4"/>
<protein>
    <submittedName>
        <fullName evidence="1">Uncharacterized protein</fullName>
    </submittedName>
</protein>